<accession>A0A7G1HS72</accession>
<keyword evidence="1" id="KW-0732">Signal</keyword>
<evidence type="ECO:0000313" key="3">
    <source>
        <dbReference type="Proteomes" id="UP000594042"/>
    </source>
</evidence>
<dbReference type="GO" id="GO:0004555">
    <property type="term" value="F:alpha,alpha-trehalase activity"/>
    <property type="evidence" value="ECO:0007669"/>
    <property type="project" value="InterPro"/>
</dbReference>
<dbReference type="InterPro" id="IPR008928">
    <property type="entry name" value="6-hairpin_glycosidase_sf"/>
</dbReference>
<dbReference type="RefSeq" id="WP_246469178.1">
    <property type="nucleotide sequence ID" value="NZ_AP023322.1"/>
</dbReference>
<feature type="chain" id="PRO_5028892505" evidence="1">
    <location>
        <begin position="20"/>
        <end position="442"/>
    </location>
</feature>
<dbReference type="KEGG" id="copr:Cop2CBH44_09220"/>
<dbReference type="InterPro" id="IPR012341">
    <property type="entry name" value="6hp_glycosidase-like_sf"/>
</dbReference>
<dbReference type="Pfam" id="PF01204">
    <property type="entry name" value="Trehalase"/>
    <property type="match status" value="1"/>
</dbReference>
<evidence type="ECO:0000256" key="1">
    <source>
        <dbReference type="SAM" id="SignalP"/>
    </source>
</evidence>
<keyword evidence="3" id="KW-1185">Reference proteome</keyword>
<dbReference type="PRINTS" id="PR00744">
    <property type="entry name" value="GLHYDRLASE37"/>
</dbReference>
<dbReference type="PANTHER" id="PTHR23403:SF6">
    <property type="entry name" value="CYTOSOLIC NEUTRAL TREHALASE-RELATED"/>
    <property type="match status" value="1"/>
</dbReference>
<organism evidence="2 3">
    <name type="scientific">Coprobacter secundus subsp. similis</name>
    <dbReference type="NCBI Taxonomy" id="2751153"/>
    <lineage>
        <taxon>Bacteria</taxon>
        <taxon>Pseudomonadati</taxon>
        <taxon>Bacteroidota</taxon>
        <taxon>Bacteroidia</taxon>
        <taxon>Bacteroidales</taxon>
        <taxon>Barnesiellaceae</taxon>
        <taxon>Coprobacter</taxon>
    </lineage>
</organism>
<dbReference type="SUPFAM" id="SSF48208">
    <property type="entry name" value="Six-hairpin glycosidases"/>
    <property type="match status" value="1"/>
</dbReference>
<dbReference type="PANTHER" id="PTHR23403">
    <property type="entry name" value="TREHALASE"/>
    <property type="match status" value="1"/>
</dbReference>
<evidence type="ECO:0000313" key="2">
    <source>
        <dbReference type="EMBL" id="BCI62569.1"/>
    </source>
</evidence>
<protein>
    <submittedName>
        <fullName evidence="2">Trehalase</fullName>
    </submittedName>
</protein>
<dbReference type="GO" id="GO:0005993">
    <property type="term" value="P:trehalose catabolic process"/>
    <property type="evidence" value="ECO:0007669"/>
    <property type="project" value="TreeGrafter"/>
</dbReference>
<gene>
    <name evidence="2" type="ORF">Cop2CBH44_09220</name>
</gene>
<dbReference type="Proteomes" id="UP000594042">
    <property type="component" value="Chromosome"/>
</dbReference>
<dbReference type="Gene3D" id="1.50.10.10">
    <property type="match status" value="1"/>
</dbReference>
<dbReference type="EMBL" id="AP023322">
    <property type="protein sequence ID" value="BCI62569.1"/>
    <property type="molecule type" value="Genomic_DNA"/>
</dbReference>
<sequence length="442" mass="52321">MKYRYVLYMAVINISLSLAKSPVIDVGDIAEVRDFIKKSWEKTVRFSPEDSGQHIGLPYRYTVPSISDSFQALYYWDTYFTGEGLILDGHIDLAISNVENMLYLVERYGKMLNGNRTFFENRSQPPFLSMMIESIYRKTFDKEWLARVLPNLEKEYLFWMTHRMTPVGLNRYSNEATLAQKRRIVDVLKKRLGPNFRKKVEYLSEGKQLEIASHYIAEAESGWDFTPRFDMRCEDFCPVDLNSNLYYYEKNFEYFAYELGNISEAKIWAKRAERRRWLMYNYMRDKDTGMYYDYDFINDKRSDIISAAVFHLLYAGVVSKREARRLKEFALKSLEYPYGIVACEKRDYGFNYQWSYPNGWAPFQFIAMKGLERYDFCDDALRIALGYVSMVVSTYKVTHNLWEKYNVVEGNANVMNEYEMPSMVGWTAGVFSWAVEFIDRII</sequence>
<dbReference type="AlphaFoldDB" id="A0A7G1HS72"/>
<dbReference type="InterPro" id="IPR001661">
    <property type="entry name" value="Glyco_hydro_37"/>
</dbReference>
<name>A0A7G1HS72_9BACT</name>
<feature type="signal peptide" evidence="1">
    <location>
        <begin position="1"/>
        <end position="19"/>
    </location>
</feature>
<proteinExistence type="predicted"/>
<reference evidence="3" key="1">
    <citation type="submission" date="2020-07" db="EMBL/GenBank/DDBJ databases">
        <title>Complete genome sequencing of Coprobacter sp. strain 2CBH44.</title>
        <authorList>
            <person name="Sakamoto M."/>
            <person name="Murakami T."/>
            <person name="Mori H."/>
        </authorList>
    </citation>
    <scope>NUCLEOTIDE SEQUENCE [LARGE SCALE GENOMIC DNA]</scope>
    <source>
        <strain evidence="3">2CBH44</strain>
    </source>
</reference>